<name>A0AAV5QPV0_9ASCO</name>
<evidence type="ECO:0000259" key="1">
    <source>
        <dbReference type="Pfam" id="PF10395"/>
    </source>
</evidence>
<dbReference type="GeneID" id="90074734"/>
<accession>A0AAV5QPV0</accession>
<feature type="domain" description="Utp8 beta-propeller" evidence="1">
    <location>
        <begin position="3"/>
        <end position="410"/>
    </location>
</feature>
<evidence type="ECO:0000313" key="3">
    <source>
        <dbReference type="Proteomes" id="UP001360560"/>
    </source>
</evidence>
<protein>
    <recommendedName>
        <fullName evidence="1">Utp8 beta-propeller domain-containing protein</fullName>
    </recommendedName>
</protein>
<dbReference type="EMBL" id="BTFZ01000011">
    <property type="protein sequence ID" value="GMM36759.1"/>
    <property type="molecule type" value="Genomic_DNA"/>
</dbReference>
<dbReference type="InterPro" id="IPR018843">
    <property type="entry name" value="Utp8_b-prop"/>
</dbReference>
<dbReference type="RefSeq" id="XP_064853755.1">
    <property type="nucleotide sequence ID" value="XM_064997683.1"/>
</dbReference>
<dbReference type="AlphaFoldDB" id="A0AAV5QPV0"/>
<dbReference type="Proteomes" id="UP001360560">
    <property type="component" value="Unassembled WGS sequence"/>
</dbReference>
<organism evidence="2 3">
    <name type="scientific">Saccharomycopsis crataegensis</name>
    <dbReference type="NCBI Taxonomy" id="43959"/>
    <lineage>
        <taxon>Eukaryota</taxon>
        <taxon>Fungi</taxon>
        <taxon>Dikarya</taxon>
        <taxon>Ascomycota</taxon>
        <taxon>Saccharomycotina</taxon>
        <taxon>Saccharomycetes</taxon>
        <taxon>Saccharomycopsidaceae</taxon>
        <taxon>Saccharomycopsis</taxon>
    </lineage>
</organism>
<dbReference type="Pfam" id="PF10395">
    <property type="entry name" value="Utp8_b_propeller"/>
    <property type="match status" value="1"/>
</dbReference>
<sequence>MAPSLSDLYQILRLPRISNVDIENRCVIGRSSSDNGFLHLAISASDISTYVLTPSPKLVWSYSLSPSIIVKQLTVLESNNKVYFAASLYNSDTKKHALKIVVNDSLLAPKASDDQSQSADQEVKVVDVEFSQEIKSISFSKNEKLIYLLMASGEISSYTFNINDAESSFIQPVSQCKVSNNNKSTMCYHKYISNIDGSGSNSAAVNNNDGFFLTVNQRQNKNLSSTIIMLHNGEMSELTNNSSISTGNAKNEEFAFTYNSGILYVIAIKAKTLDLYAIASGSLIKQLSLKPLFDLISTKQQITEFTRKNTGMVSPSDNRVLINLHHTIFLINTKFETVLSDYQLSADKPEDDIAGCLLLDIGEVKGTSSKSYATSLNLLMLHNNDKNYTFHNLAVDVGNNSLVESLGKGIEVYCEKSGVSPTQEKSKVDNLVVEYLITEKNLCQKKQEFGVKNKPESEKVQAFIDSLTGLSKSHKSMEFDLEFINFVKHKSYKLDKIKDIYSQISDLASSGEVFTDVRHENDAIYGFVLKETSANKDYRLSNKMFQIILDLIFSTTNKDGEFTYKLKNKKFVPKLGLIYLINSNLFPLSYSCNGLLKKFKSEPIILNTIISNYDLQISVEDILLLLCDISQDANTNVAALNSNKWLETDDVEDVEMEVDEKPESTVANKELELLFKKLIRMLLNTKAETQIVKTVKTLLNSSAKEHELFNENFEKLIYNIVNLNYGIKLLNLVIDGIGILNFKFNNDADKMTELIKYAGFKIREVMKFEPIEEVLDEIILACDAKLERSRHADLKSKMKNKKKNSKKVDNRPIVSTNNVTSNSVVDGPKIVSVKNNKVDEKLNAIVGFEGGFSQDEKYGDKIPPYSIERLINL</sequence>
<reference evidence="2 3" key="1">
    <citation type="journal article" date="2023" name="Elife">
        <title>Identification of key yeast species and microbe-microbe interactions impacting larval growth of Drosophila in the wild.</title>
        <authorList>
            <person name="Mure A."/>
            <person name="Sugiura Y."/>
            <person name="Maeda R."/>
            <person name="Honda K."/>
            <person name="Sakurai N."/>
            <person name="Takahashi Y."/>
            <person name="Watada M."/>
            <person name="Katoh T."/>
            <person name="Gotoh A."/>
            <person name="Gotoh Y."/>
            <person name="Taniguchi I."/>
            <person name="Nakamura K."/>
            <person name="Hayashi T."/>
            <person name="Katayama T."/>
            <person name="Uemura T."/>
            <person name="Hattori Y."/>
        </authorList>
    </citation>
    <scope>NUCLEOTIDE SEQUENCE [LARGE SCALE GENOMIC DNA]</scope>
    <source>
        <strain evidence="2 3">SC-9</strain>
    </source>
</reference>
<dbReference type="InterPro" id="IPR011044">
    <property type="entry name" value="Quino_amine_DH_bsu"/>
</dbReference>
<comment type="caution">
    <text evidence="2">The sequence shown here is derived from an EMBL/GenBank/DDBJ whole genome shotgun (WGS) entry which is preliminary data.</text>
</comment>
<gene>
    <name evidence="2" type="ORF">DASC09_040840</name>
</gene>
<keyword evidence="3" id="KW-1185">Reference proteome</keyword>
<proteinExistence type="predicted"/>
<evidence type="ECO:0000313" key="2">
    <source>
        <dbReference type="EMBL" id="GMM36759.1"/>
    </source>
</evidence>
<dbReference type="SUPFAM" id="SSF50969">
    <property type="entry name" value="YVTN repeat-like/Quinoprotein amine dehydrogenase"/>
    <property type="match status" value="1"/>
</dbReference>